<dbReference type="EC" id="2.7.7.7" evidence="2"/>
<dbReference type="GO" id="GO:0039693">
    <property type="term" value="P:viral DNA genome replication"/>
    <property type="evidence" value="ECO:0007669"/>
    <property type="project" value="UniProtKB-KW"/>
</dbReference>
<dbReference type="EMBL" id="BK015666">
    <property type="protein sequence ID" value="DAE18946.1"/>
    <property type="molecule type" value="Genomic_DNA"/>
</dbReference>
<comment type="catalytic activity">
    <reaction evidence="10">
        <text>DNA(n) + a 2'-deoxyribonucleoside 5'-triphosphate = DNA(n+1) + diphosphate</text>
        <dbReference type="Rhea" id="RHEA:22508"/>
        <dbReference type="Rhea" id="RHEA-COMP:17339"/>
        <dbReference type="Rhea" id="RHEA-COMP:17340"/>
        <dbReference type="ChEBI" id="CHEBI:33019"/>
        <dbReference type="ChEBI" id="CHEBI:61560"/>
        <dbReference type="ChEBI" id="CHEBI:173112"/>
        <dbReference type="EC" id="2.7.7.7"/>
    </reaction>
</comment>
<dbReference type="GO" id="GO:0003677">
    <property type="term" value="F:DNA binding"/>
    <property type="evidence" value="ECO:0007669"/>
    <property type="project" value="UniProtKB-KW"/>
</dbReference>
<keyword evidence="8" id="KW-1194">Viral DNA replication</keyword>
<dbReference type="Gene3D" id="1.10.150.20">
    <property type="entry name" value="5' to 3' exonuclease, C-terminal subdomain"/>
    <property type="match status" value="1"/>
</dbReference>
<evidence type="ECO:0000256" key="10">
    <source>
        <dbReference type="ARBA" id="ARBA00049244"/>
    </source>
</evidence>
<proteinExistence type="inferred from homology"/>
<dbReference type="InterPro" id="IPR043502">
    <property type="entry name" value="DNA/RNA_pol_sf"/>
</dbReference>
<evidence type="ECO:0000256" key="7">
    <source>
        <dbReference type="ARBA" id="ARBA00022932"/>
    </source>
</evidence>
<keyword evidence="5" id="KW-0548">Nucleotidyltransferase</keyword>
<evidence type="ECO:0000256" key="8">
    <source>
        <dbReference type="ARBA" id="ARBA00023109"/>
    </source>
</evidence>
<evidence type="ECO:0000256" key="4">
    <source>
        <dbReference type="ARBA" id="ARBA00022679"/>
    </source>
</evidence>
<dbReference type="SMART" id="SM00482">
    <property type="entry name" value="POLAc"/>
    <property type="match status" value="1"/>
</dbReference>
<evidence type="ECO:0000256" key="1">
    <source>
        <dbReference type="ARBA" id="ARBA00007705"/>
    </source>
</evidence>
<dbReference type="GO" id="GO:0003887">
    <property type="term" value="F:DNA-directed DNA polymerase activity"/>
    <property type="evidence" value="ECO:0007669"/>
    <property type="project" value="UniProtKB-KW"/>
</dbReference>
<name>A0A8S5QIX5_9CAUD</name>
<dbReference type="Pfam" id="PF00476">
    <property type="entry name" value="DNA_pol_A"/>
    <property type="match status" value="2"/>
</dbReference>
<organism evidence="12">
    <name type="scientific">Siphoviridae sp. ctiOl67</name>
    <dbReference type="NCBI Taxonomy" id="2825622"/>
    <lineage>
        <taxon>Viruses</taxon>
        <taxon>Duplodnaviria</taxon>
        <taxon>Heunggongvirae</taxon>
        <taxon>Uroviricota</taxon>
        <taxon>Caudoviricetes</taxon>
    </lineage>
</organism>
<dbReference type="InterPro" id="IPR001098">
    <property type="entry name" value="DNA-dir_DNA_pol_A_palm_dom"/>
</dbReference>
<dbReference type="SUPFAM" id="SSF56672">
    <property type="entry name" value="DNA/RNA polymerases"/>
    <property type="match status" value="1"/>
</dbReference>
<keyword evidence="7" id="KW-0239">DNA-directed DNA polymerase</keyword>
<evidence type="ECO:0000259" key="11">
    <source>
        <dbReference type="SMART" id="SM00482"/>
    </source>
</evidence>
<dbReference type="PANTHER" id="PTHR10133:SF27">
    <property type="entry name" value="DNA POLYMERASE NU"/>
    <property type="match status" value="1"/>
</dbReference>
<dbReference type="InterPro" id="IPR002298">
    <property type="entry name" value="DNA_polymerase_A"/>
</dbReference>
<comment type="similarity">
    <text evidence="1">Belongs to the DNA polymerase type-A family.</text>
</comment>
<dbReference type="PANTHER" id="PTHR10133">
    <property type="entry name" value="DNA POLYMERASE I"/>
    <property type="match status" value="1"/>
</dbReference>
<reference evidence="12" key="1">
    <citation type="journal article" date="2021" name="Proc. Natl. Acad. Sci. U.S.A.">
        <title>A Catalog of Tens of Thousands of Viruses from Human Metagenomes Reveals Hidden Associations with Chronic Diseases.</title>
        <authorList>
            <person name="Tisza M.J."/>
            <person name="Buck C.B."/>
        </authorList>
    </citation>
    <scope>NUCLEOTIDE SEQUENCE</scope>
    <source>
        <strain evidence="12">CtiOl67</strain>
    </source>
</reference>
<dbReference type="PROSITE" id="PS00447">
    <property type="entry name" value="DNA_POLYMERASE_A"/>
    <property type="match status" value="1"/>
</dbReference>
<keyword evidence="6" id="KW-0235">DNA replication</keyword>
<evidence type="ECO:0000256" key="9">
    <source>
        <dbReference type="ARBA" id="ARBA00023125"/>
    </source>
</evidence>
<accession>A0A8S5QIX5</accession>
<protein>
    <recommendedName>
        <fullName evidence="3">DNA polymerase</fullName>
        <ecNumber evidence="2">2.7.7.7</ecNumber>
    </recommendedName>
</protein>
<dbReference type="GO" id="GO:0006261">
    <property type="term" value="P:DNA-templated DNA replication"/>
    <property type="evidence" value="ECO:0007669"/>
    <property type="project" value="InterPro"/>
</dbReference>
<evidence type="ECO:0000256" key="3">
    <source>
        <dbReference type="ARBA" id="ARBA00015749"/>
    </source>
</evidence>
<dbReference type="InterPro" id="IPR019760">
    <property type="entry name" value="DNA-dir_DNA_pol_A_CS"/>
</dbReference>
<evidence type="ECO:0000256" key="6">
    <source>
        <dbReference type="ARBA" id="ARBA00022705"/>
    </source>
</evidence>
<evidence type="ECO:0000256" key="5">
    <source>
        <dbReference type="ARBA" id="ARBA00022695"/>
    </source>
</evidence>
<sequence length="137" mass="15390">MLFRAKEGYKIVGSDYSAQEPRLASQYSHDERMISAYKEGKDLYAVIASAAFNKPYEECLEFYPQGTKIIYEGKEVVCGNKTHQNKEGKSRRSAAKSILLGVLYGRGAASVAEQIGKSYQEAQDIIDQFFKSFPKVK</sequence>
<evidence type="ECO:0000313" key="12">
    <source>
        <dbReference type="EMBL" id="DAE18946.1"/>
    </source>
</evidence>
<dbReference type="GO" id="GO:0006302">
    <property type="term" value="P:double-strand break repair"/>
    <property type="evidence" value="ECO:0007669"/>
    <property type="project" value="TreeGrafter"/>
</dbReference>
<dbReference type="Gene3D" id="3.30.70.370">
    <property type="match status" value="1"/>
</dbReference>
<keyword evidence="9" id="KW-0238">DNA-binding</keyword>
<evidence type="ECO:0000256" key="2">
    <source>
        <dbReference type="ARBA" id="ARBA00012417"/>
    </source>
</evidence>
<feature type="domain" description="DNA-directed DNA polymerase family A palm" evidence="11">
    <location>
        <begin position="2"/>
        <end position="137"/>
    </location>
</feature>
<keyword evidence="4" id="KW-0808">Transferase</keyword>